<reference evidence="1" key="1">
    <citation type="submission" date="2023-06" db="EMBL/GenBank/DDBJ databases">
        <authorList>
            <person name="Delattre M."/>
        </authorList>
    </citation>
    <scope>NUCLEOTIDE SEQUENCE</scope>
    <source>
        <strain evidence="1">AF72</strain>
    </source>
</reference>
<protein>
    <submittedName>
        <fullName evidence="1">Uncharacterized protein</fullName>
    </submittedName>
</protein>
<gene>
    <name evidence="1" type="ORF">MSPICULIGERA_LOCUS25752</name>
</gene>
<sequence>MPKRIEYASCFGRTIEGNDEEEEDGQPATAQSQKIVVRAARLIFVNYDDIDYWRPHGVRCEIVVDSQTQSLFVVRDYSDTFTSRYPIDFNGFMATLARLSRTIKKIHARFEPNPTALEKYYGWKRPRMEEDAAFERYGSEIPWECEECKELWSEGWGRNWQYKNFGPYERAPIEMTWDYEKYPSIHYFTSFIDLAICPSRPQQSGYLHETRIAQPQHPQIVRNPFDDARYPDIPLFLKKYERHLRTLHNGMMTFLDDTDADLELLAKWMPEELDFDELVVSEPHRFRIEVYGKVFLCAIYKSRFPDRDLDPATYLLIFDK</sequence>
<organism evidence="1 2">
    <name type="scientific">Mesorhabditis spiculigera</name>
    <dbReference type="NCBI Taxonomy" id="96644"/>
    <lineage>
        <taxon>Eukaryota</taxon>
        <taxon>Metazoa</taxon>
        <taxon>Ecdysozoa</taxon>
        <taxon>Nematoda</taxon>
        <taxon>Chromadorea</taxon>
        <taxon>Rhabditida</taxon>
        <taxon>Rhabditina</taxon>
        <taxon>Rhabditomorpha</taxon>
        <taxon>Rhabditoidea</taxon>
        <taxon>Rhabditidae</taxon>
        <taxon>Mesorhabditinae</taxon>
        <taxon>Mesorhabditis</taxon>
    </lineage>
</organism>
<keyword evidence="2" id="KW-1185">Reference proteome</keyword>
<dbReference type="EMBL" id="CATQJA010002710">
    <property type="protein sequence ID" value="CAJ0587798.1"/>
    <property type="molecule type" value="Genomic_DNA"/>
</dbReference>
<dbReference type="Proteomes" id="UP001177023">
    <property type="component" value="Unassembled WGS sequence"/>
</dbReference>
<dbReference type="AlphaFoldDB" id="A0AA36GD17"/>
<evidence type="ECO:0000313" key="2">
    <source>
        <dbReference type="Proteomes" id="UP001177023"/>
    </source>
</evidence>
<name>A0AA36GD17_9BILA</name>
<accession>A0AA36GD17</accession>
<feature type="non-terminal residue" evidence="1">
    <location>
        <position position="1"/>
    </location>
</feature>
<evidence type="ECO:0000313" key="1">
    <source>
        <dbReference type="EMBL" id="CAJ0587798.1"/>
    </source>
</evidence>
<proteinExistence type="predicted"/>
<comment type="caution">
    <text evidence="1">The sequence shown here is derived from an EMBL/GenBank/DDBJ whole genome shotgun (WGS) entry which is preliminary data.</text>
</comment>